<comment type="caution">
    <text evidence="4">The sequence shown here is derived from an EMBL/GenBank/DDBJ whole genome shotgun (WGS) entry which is preliminary data.</text>
</comment>
<dbReference type="GO" id="GO:0004601">
    <property type="term" value="F:peroxidase activity"/>
    <property type="evidence" value="ECO:0007669"/>
    <property type="project" value="UniProtKB-KW"/>
</dbReference>
<keyword evidence="5" id="KW-1185">Reference proteome</keyword>
<dbReference type="OMA" id="HRYDISW"/>
<dbReference type="CDD" id="cd00340">
    <property type="entry name" value="GSH_Peroxidase"/>
    <property type="match status" value="1"/>
</dbReference>
<comment type="similarity">
    <text evidence="1">Belongs to the glutathione peroxidase family.</text>
</comment>
<dbReference type="PROSITE" id="PS00763">
    <property type="entry name" value="GLUTATHIONE_PEROXID_2"/>
    <property type="match status" value="1"/>
</dbReference>
<proteinExistence type="inferred from homology"/>
<dbReference type="AlphaFoldDB" id="A0A8S1K4Q9"/>
<gene>
    <name evidence="4" type="ORF">PPRIM_AZ9-3.1.T0130090</name>
</gene>
<reference evidence="4" key="1">
    <citation type="submission" date="2021-01" db="EMBL/GenBank/DDBJ databases">
        <authorList>
            <consortium name="Genoscope - CEA"/>
            <person name="William W."/>
        </authorList>
    </citation>
    <scope>NUCLEOTIDE SEQUENCE</scope>
</reference>
<evidence type="ECO:0000313" key="4">
    <source>
        <dbReference type="EMBL" id="CAD8048813.1"/>
    </source>
</evidence>
<evidence type="ECO:0000256" key="1">
    <source>
        <dbReference type="ARBA" id="ARBA00006926"/>
    </source>
</evidence>
<evidence type="ECO:0000256" key="2">
    <source>
        <dbReference type="ARBA" id="ARBA00022559"/>
    </source>
</evidence>
<dbReference type="EMBL" id="CAJJDM010000010">
    <property type="protein sequence ID" value="CAD8048813.1"/>
    <property type="molecule type" value="Genomic_DNA"/>
</dbReference>
<dbReference type="PROSITE" id="PS51355">
    <property type="entry name" value="GLUTATHIONE_PEROXID_3"/>
    <property type="match status" value="1"/>
</dbReference>
<dbReference type="Pfam" id="PF00255">
    <property type="entry name" value="GSHPx"/>
    <property type="match status" value="1"/>
</dbReference>
<evidence type="ECO:0008006" key="6">
    <source>
        <dbReference type="Google" id="ProtNLM"/>
    </source>
</evidence>
<keyword evidence="3" id="KW-0560">Oxidoreductase</keyword>
<protein>
    <recommendedName>
        <fullName evidence="6">Glutathione peroxidase</fullName>
    </recommendedName>
</protein>
<name>A0A8S1K4Q9_PARPR</name>
<dbReference type="PIRSF" id="PIRSF000303">
    <property type="entry name" value="Glutathion_perox"/>
    <property type="match status" value="1"/>
</dbReference>
<dbReference type="InterPro" id="IPR000889">
    <property type="entry name" value="Glutathione_peroxidase"/>
</dbReference>
<dbReference type="FunFam" id="3.40.30.10:FF:000010">
    <property type="entry name" value="Glutathione peroxidase"/>
    <property type="match status" value="1"/>
</dbReference>
<dbReference type="PANTHER" id="PTHR11592">
    <property type="entry name" value="GLUTATHIONE PEROXIDASE"/>
    <property type="match status" value="1"/>
</dbReference>
<sequence>MGICSSKKEIDKIEVPNKSFFDFEINDIDGNLVQLSQFQGKKAYICVNVACSCRLTTQNYVELVEMYKQYKDQGLEILGFPCNQFKNQESKPEPEIKNYVTQKYGAHFPLFQKIEVNGNRAHEIYQYLRFNSELKINNKNEVKYVPWNFSKFLLDGNGNVINYYCPDVCPNEMIQDIERLLKN</sequence>
<evidence type="ECO:0000313" key="5">
    <source>
        <dbReference type="Proteomes" id="UP000688137"/>
    </source>
</evidence>
<organism evidence="4 5">
    <name type="scientific">Paramecium primaurelia</name>
    <dbReference type="NCBI Taxonomy" id="5886"/>
    <lineage>
        <taxon>Eukaryota</taxon>
        <taxon>Sar</taxon>
        <taxon>Alveolata</taxon>
        <taxon>Ciliophora</taxon>
        <taxon>Intramacronucleata</taxon>
        <taxon>Oligohymenophorea</taxon>
        <taxon>Peniculida</taxon>
        <taxon>Parameciidae</taxon>
        <taxon>Paramecium</taxon>
    </lineage>
</organism>
<keyword evidence="2" id="KW-0575">Peroxidase</keyword>
<accession>A0A8S1K4Q9</accession>
<dbReference type="GO" id="GO:0006979">
    <property type="term" value="P:response to oxidative stress"/>
    <property type="evidence" value="ECO:0007669"/>
    <property type="project" value="InterPro"/>
</dbReference>
<dbReference type="InterPro" id="IPR029760">
    <property type="entry name" value="GPX_CS"/>
</dbReference>
<dbReference type="PANTHER" id="PTHR11592:SF132">
    <property type="entry name" value="GLUTATHIONE PEROXIDASE 7, CHLOROPLASTIC-RELATED"/>
    <property type="match status" value="1"/>
</dbReference>
<evidence type="ECO:0000256" key="3">
    <source>
        <dbReference type="ARBA" id="ARBA00023002"/>
    </source>
</evidence>
<dbReference type="Proteomes" id="UP000688137">
    <property type="component" value="Unassembled WGS sequence"/>
</dbReference>